<organism evidence="2 3">
    <name type="scientific">Variovorax ureilyticus</name>
    <dbReference type="NCBI Taxonomy" id="1836198"/>
    <lineage>
        <taxon>Bacteria</taxon>
        <taxon>Pseudomonadati</taxon>
        <taxon>Pseudomonadota</taxon>
        <taxon>Betaproteobacteria</taxon>
        <taxon>Burkholderiales</taxon>
        <taxon>Comamonadaceae</taxon>
        <taxon>Variovorax</taxon>
    </lineage>
</organism>
<accession>A0ABU8VHM9</accession>
<sequence length="311" mass="33883">MAQPPRKSATTHRVPTRSTAAAKLSELADGHLDDVLAACARVLRPLVRLALHMGAKHAQLDLLLRGLLIEEARRTWRKQGVEANISQLSVTTGLNRKAVTLIVRDAVEHLPHSEMSAPAKTLTLWLRICTQNPSLRKLRLAGEGAGPSFESVAHEATRGNVHHRAVLDELQRLGMVTAREGFVELNVDGFVPAQDQRGMLAFLGDNARDHLLAAVSNTIGGQPAFLERSVFARGISMEDCERIHQMTRARWNALHHELADELNNAFTSAPKSAGARMRVGIYAYFENIESGVSTPNAGPSESDARSGNPPT</sequence>
<feature type="region of interest" description="Disordered" evidence="1">
    <location>
        <begin position="292"/>
        <end position="311"/>
    </location>
</feature>
<evidence type="ECO:0000313" key="3">
    <source>
        <dbReference type="Proteomes" id="UP001365846"/>
    </source>
</evidence>
<dbReference type="EMBL" id="JBBKZU010000007">
    <property type="protein sequence ID" value="MEJ8813111.1"/>
    <property type="molecule type" value="Genomic_DNA"/>
</dbReference>
<dbReference type="Proteomes" id="UP001365846">
    <property type="component" value="Unassembled WGS sequence"/>
</dbReference>
<dbReference type="RefSeq" id="WP_340358344.1">
    <property type="nucleotide sequence ID" value="NZ_JBBKZU010000007.1"/>
</dbReference>
<dbReference type="InterPro" id="IPR045445">
    <property type="entry name" value="DUF6502"/>
</dbReference>
<evidence type="ECO:0000256" key="1">
    <source>
        <dbReference type="SAM" id="MobiDB-lite"/>
    </source>
</evidence>
<keyword evidence="3" id="KW-1185">Reference proteome</keyword>
<dbReference type="Pfam" id="PF20112">
    <property type="entry name" value="DUF6502"/>
    <property type="match status" value="1"/>
</dbReference>
<comment type="caution">
    <text evidence="2">The sequence shown here is derived from an EMBL/GenBank/DDBJ whole genome shotgun (WGS) entry which is preliminary data.</text>
</comment>
<evidence type="ECO:0000313" key="2">
    <source>
        <dbReference type="EMBL" id="MEJ8813111.1"/>
    </source>
</evidence>
<name>A0ABU8VHM9_9BURK</name>
<protein>
    <submittedName>
        <fullName evidence="2">DUF6502 family protein</fullName>
    </submittedName>
</protein>
<reference evidence="2 3" key="1">
    <citation type="submission" date="2024-03" db="EMBL/GenBank/DDBJ databases">
        <title>Novel species of the genus Variovorax.</title>
        <authorList>
            <person name="Liu Q."/>
            <person name="Xin Y.-H."/>
        </authorList>
    </citation>
    <scope>NUCLEOTIDE SEQUENCE [LARGE SCALE GENOMIC DNA]</scope>
    <source>
        <strain evidence="2 3">KACC 18899</strain>
    </source>
</reference>
<gene>
    <name evidence="2" type="ORF">WKW77_18640</name>
</gene>
<proteinExistence type="predicted"/>